<evidence type="ECO:0000313" key="2">
    <source>
        <dbReference type="Proteomes" id="UP001367508"/>
    </source>
</evidence>
<proteinExistence type="predicted"/>
<sequence length="127" mass="13933">MVPNARRCLPLELSLHLVSPISFCLGCYLPKGLGVGHMIECCISSLALCLHDEHSYHTLDLESMAIGWLTCTQSMKGKGCEVRLFSRCSGQASADKVVTKCLIAEEILDKMPPEFPCNFSVLESQSL</sequence>
<keyword evidence="2" id="KW-1185">Reference proteome</keyword>
<dbReference type="EMBL" id="JAYMYQ010000008">
    <property type="protein sequence ID" value="KAK7316176.1"/>
    <property type="molecule type" value="Genomic_DNA"/>
</dbReference>
<dbReference type="Proteomes" id="UP001367508">
    <property type="component" value="Unassembled WGS sequence"/>
</dbReference>
<gene>
    <name evidence="1" type="ORF">VNO77_34979</name>
</gene>
<evidence type="ECO:0000313" key="1">
    <source>
        <dbReference type="EMBL" id="KAK7316176.1"/>
    </source>
</evidence>
<name>A0AAN9PYT2_CANGL</name>
<reference evidence="1 2" key="1">
    <citation type="submission" date="2024-01" db="EMBL/GenBank/DDBJ databases">
        <title>The genomes of 5 underutilized Papilionoideae crops provide insights into root nodulation and disease resistanc.</title>
        <authorList>
            <person name="Jiang F."/>
        </authorList>
    </citation>
    <scope>NUCLEOTIDE SEQUENCE [LARGE SCALE GENOMIC DNA]</scope>
    <source>
        <strain evidence="1">LVBAO_FW01</strain>
        <tissue evidence="1">Leaves</tissue>
    </source>
</reference>
<comment type="caution">
    <text evidence="1">The sequence shown here is derived from an EMBL/GenBank/DDBJ whole genome shotgun (WGS) entry which is preliminary data.</text>
</comment>
<dbReference type="AlphaFoldDB" id="A0AAN9PYT2"/>
<accession>A0AAN9PYT2</accession>
<organism evidence="1 2">
    <name type="scientific">Canavalia gladiata</name>
    <name type="common">Sword bean</name>
    <name type="synonym">Dolichos gladiatus</name>
    <dbReference type="NCBI Taxonomy" id="3824"/>
    <lineage>
        <taxon>Eukaryota</taxon>
        <taxon>Viridiplantae</taxon>
        <taxon>Streptophyta</taxon>
        <taxon>Embryophyta</taxon>
        <taxon>Tracheophyta</taxon>
        <taxon>Spermatophyta</taxon>
        <taxon>Magnoliopsida</taxon>
        <taxon>eudicotyledons</taxon>
        <taxon>Gunneridae</taxon>
        <taxon>Pentapetalae</taxon>
        <taxon>rosids</taxon>
        <taxon>fabids</taxon>
        <taxon>Fabales</taxon>
        <taxon>Fabaceae</taxon>
        <taxon>Papilionoideae</taxon>
        <taxon>50 kb inversion clade</taxon>
        <taxon>NPAAA clade</taxon>
        <taxon>indigoferoid/millettioid clade</taxon>
        <taxon>Phaseoleae</taxon>
        <taxon>Canavalia</taxon>
    </lineage>
</organism>
<protein>
    <submittedName>
        <fullName evidence="1">Uncharacterized protein</fullName>
    </submittedName>
</protein>